<dbReference type="PANTHER" id="PTHR42792">
    <property type="entry name" value="FLAGELLIN"/>
    <property type="match status" value="1"/>
</dbReference>
<reference evidence="7" key="1">
    <citation type="submission" date="2022-06" db="EMBL/GenBank/DDBJ databases">
        <authorList>
            <person name="Lu C.-H."/>
        </authorList>
    </citation>
    <scope>NUCLEOTIDE SEQUENCE</scope>
    <source>
        <strain evidence="7">21MJYT02-11</strain>
    </source>
</reference>
<reference evidence="7" key="2">
    <citation type="journal article" date="2023" name="Front. Microbiol.">
        <title>Ralstonia chuxiongensis sp. nov., Ralstonia mojiangensis sp. nov., and Ralstonia soli sp. nov., isolated from tobacco fields, are three novel species in the family Burkholderiaceae.</title>
        <authorList>
            <person name="Lu C.H."/>
            <person name="Zhang Y.Y."/>
            <person name="Jiang N."/>
            <person name="Chen W."/>
            <person name="Shao X."/>
            <person name="Zhao Z.M."/>
            <person name="Lu W.L."/>
            <person name="Hu X."/>
            <person name="Xi Y.X."/>
            <person name="Zou S.Y."/>
            <person name="Wei Q.J."/>
            <person name="Lin Z.L."/>
            <person name="Gong L."/>
            <person name="Gai X.T."/>
            <person name="Zhang L.Q."/>
            <person name="Li J.Y."/>
            <person name="Jin Y."/>
            <person name="Xia Z.Y."/>
        </authorList>
    </citation>
    <scope>NUCLEOTIDE SEQUENCE</scope>
    <source>
        <strain evidence="7">21MJYT02-11</strain>
    </source>
</reference>
<dbReference type="InterPro" id="IPR013384">
    <property type="entry name" value="Flagell_FlgL"/>
</dbReference>
<accession>A0ABT1AQH5</accession>
<evidence type="ECO:0000256" key="4">
    <source>
        <dbReference type="ARBA" id="ARBA00023143"/>
    </source>
</evidence>
<keyword evidence="8" id="KW-1185">Reference proteome</keyword>
<dbReference type="RefSeq" id="WP_252682933.1">
    <property type="nucleotide sequence ID" value="NZ_JAMXHT010000007.1"/>
</dbReference>
<feature type="domain" description="Flagellin N-terminal" evidence="6">
    <location>
        <begin position="3"/>
        <end position="140"/>
    </location>
</feature>
<sequence length="317" mass="33279">MRVSTAQFYSQSTTSMQGAQSNLVKLQQQLASGVALNSAGDDPAKMDQMLQLQQAQDANDQYQANRDATNARLNTVSSALTDTISTIQQGLQSTISANVGTLSDAQRVSILSQVQQQYQQLVSIANRKDATGVSLFGGANSVATPFITSGGTVQYVGTGQPPTVQVASNISMQNSVAGDAVFMRVPNSDPANPNANQSVFKTYENLIAALSQPITAGGGGVAAIQTAVQTAEGNLNSAYQAALQAQVTVGSQQAQITTLNSSGSDYAQQLKEQISNLQSVDYTSAISQFSQQQTALQAAQKTFASMQGLSLFQYINP</sequence>
<dbReference type="Gene3D" id="1.20.1330.10">
    <property type="entry name" value="f41 fragment of flagellin, N-terminal domain"/>
    <property type="match status" value="1"/>
</dbReference>
<keyword evidence="7" id="KW-0966">Cell projection</keyword>
<dbReference type="PANTHER" id="PTHR42792:SF1">
    <property type="entry name" value="FLAGELLAR HOOK-ASSOCIATED PROTEIN 3"/>
    <property type="match status" value="1"/>
</dbReference>
<comment type="subcellular location">
    <subcellularLocation>
        <location evidence="1">Bacterial flagellum</location>
    </subcellularLocation>
    <subcellularLocation>
        <location evidence="2">Secreted</location>
    </subcellularLocation>
</comment>
<keyword evidence="7" id="KW-0282">Flagellum</keyword>
<keyword evidence="5" id="KW-0175">Coiled coil</keyword>
<dbReference type="Proteomes" id="UP001162811">
    <property type="component" value="Unassembled WGS sequence"/>
</dbReference>
<evidence type="ECO:0000313" key="7">
    <source>
        <dbReference type="EMBL" id="MCO5400307.1"/>
    </source>
</evidence>
<evidence type="ECO:0000259" key="6">
    <source>
        <dbReference type="Pfam" id="PF00669"/>
    </source>
</evidence>
<comment type="similarity">
    <text evidence="3">Belongs to the bacterial flagellin family.</text>
</comment>
<evidence type="ECO:0000256" key="1">
    <source>
        <dbReference type="ARBA" id="ARBA00004365"/>
    </source>
</evidence>
<dbReference type="EMBL" id="JAMXHT010000007">
    <property type="protein sequence ID" value="MCO5400307.1"/>
    <property type="molecule type" value="Genomic_DNA"/>
</dbReference>
<protein>
    <submittedName>
        <fullName evidence="7">Flagellar hook-associated protein FlgL</fullName>
    </submittedName>
</protein>
<dbReference type="InterPro" id="IPR001029">
    <property type="entry name" value="Flagellin_N"/>
</dbReference>
<gene>
    <name evidence="7" type="primary">flgL</name>
    <name evidence="7" type="ORF">NG900_19080</name>
</gene>
<dbReference type="NCBIfam" id="TIGR02550">
    <property type="entry name" value="flagell_flgL"/>
    <property type="match status" value="1"/>
</dbReference>
<name>A0ABT1AQH5_9RALS</name>
<keyword evidence="7" id="KW-0969">Cilium</keyword>
<evidence type="ECO:0000256" key="3">
    <source>
        <dbReference type="ARBA" id="ARBA00005709"/>
    </source>
</evidence>
<evidence type="ECO:0000313" key="8">
    <source>
        <dbReference type="Proteomes" id="UP001162811"/>
    </source>
</evidence>
<comment type="caution">
    <text evidence="7">The sequence shown here is derived from an EMBL/GenBank/DDBJ whole genome shotgun (WGS) entry which is preliminary data.</text>
</comment>
<evidence type="ECO:0000256" key="5">
    <source>
        <dbReference type="SAM" id="Coils"/>
    </source>
</evidence>
<keyword evidence="4" id="KW-0975">Bacterial flagellum</keyword>
<evidence type="ECO:0000256" key="2">
    <source>
        <dbReference type="ARBA" id="ARBA00004613"/>
    </source>
</evidence>
<dbReference type="Pfam" id="PF00669">
    <property type="entry name" value="Flagellin_N"/>
    <property type="match status" value="1"/>
</dbReference>
<organism evidence="7 8">
    <name type="scientific">Ralstonia soli</name>
    <dbReference type="NCBI Taxonomy" id="2953896"/>
    <lineage>
        <taxon>Bacteria</taxon>
        <taxon>Pseudomonadati</taxon>
        <taxon>Pseudomonadota</taxon>
        <taxon>Betaproteobacteria</taxon>
        <taxon>Burkholderiales</taxon>
        <taxon>Burkholderiaceae</taxon>
        <taxon>Ralstonia</taxon>
    </lineage>
</organism>
<dbReference type="SUPFAM" id="SSF64518">
    <property type="entry name" value="Phase 1 flagellin"/>
    <property type="match status" value="1"/>
</dbReference>
<feature type="coiled-coil region" evidence="5">
    <location>
        <begin position="45"/>
        <end position="72"/>
    </location>
</feature>
<proteinExistence type="inferred from homology"/>
<dbReference type="InterPro" id="IPR001492">
    <property type="entry name" value="Flagellin"/>
</dbReference>